<dbReference type="RefSeq" id="WP_337336088.1">
    <property type="nucleotide sequence ID" value="NZ_JBBDHC010000019.1"/>
</dbReference>
<dbReference type="AlphaFoldDB" id="A0AAW9R7U9"/>
<dbReference type="Proteomes" id="UP001364472">
    <property type="component" value="Unassembled WGS sequence"/>
</dbReference>
<name>A0AAW9R7U9_9GAMM</name>
<dbReference type="InterPro" id="IPR012334">
    <property type="entry name" value="Pectin_lyas_fold"/>
</dbReference>
<dbReference type="EMBL" id="JBBDHC010000019">
    <property type="protein sequence ID" value="MEJ1250386.1"/>
    <property type="molecule type" value="Genomic_DNA"/>
</dbReference>
<reference evidence="2 3" key="1">
    <citation type="journal article" date="2016" name="Antonie Van Leeuwenhoek">
        <title>Denitratimonas tolerans gen. nov., sp. nov., a denitrifying bacterium isolated from a bioreactor for tannery wastewater treatment.</title>
        <authorList>
            <person name="Han S.I."/>
            <person name="Kim J.O."/>
            <person name="Lee Y.R."/>
            <person name="Ekpeghere K.I."/>
            <person name="Koh S.C."/>
            <person name="Whang K.S."/>
        </authorList>
    </citation>
    <scope>NUCLEOTIDE SEQUENCE [LARGE SCALE GENOMIC DNA]</scope>
    <source>
        <strain evidence="2 3">KACC 17565</strain>
    </source>
</reference>
<feature type="chain" id="PRO_5043567012" description="Right handed beta helix region" evidence="1">
    <location>
        <begin position="21"/>
        <end position="441"/>
    </location>
</feature>
<comment type="caution">
    <text evidence="2">The sequence shown here is derived from an EMBL/GenBank/DDBJ whole genome shotgun (WGS) entry which is preliminary data.</text>
</comment>
<accession>A0AAW9R7U9</accession>
<dbReference type="SUPFAM" id="SSF51126">
    <property type="entry name" value="Pectin lyase-like"/>
    <property type="match status" value="1"/>
</dbReference>
<organism evidence="2 3">
    <name type="scientific">Denitratimonas tolerans</name>
    <dbReference type="NCBI Taxonomy" id="1338420"/>
    <lineage>
        <taxon>Bacteria</taxon>
        <taxon>Pseudomonadati</taxon>
        <taxon>Pseudomonadota</taxon>
        <taxon>Gammaproteobacteria</taxon>
        <taxon>Lysobacterales</taxon>
        <taxon>Lysobacteraceae</taxon>
        <taxon>Denitratimonas</taxon>
    </lineage>
</organism>
<evidence type="ECO:0000313" key="3">
    <source>
        <dbReference type="Proteomes" id="UP001364472"/>
    </source>
</evidence>
<gene>
    <name evidence="2" type="ORF">WB794_11960</name>
</gene>
<evidence type="ECO:0000313" key="2">
    <source>
        <dbReference type="EMBL" id="MEJ1250386.1"/>
    </source>
</evidence>
<evidence type="ECO:0000256" key="1">
    <source>
        <dbReference type="SAM" id="SignalP"/>
    </source>
</evidence>
<proteinExistence type="predicted"/>
<dbReference type="Gene3D" id="2.160.20.10">
    <property type="entry name" value="Single-stranded right-handed beta-helix, Pectin lyase-like"/>
    <property type="match status" value="1"/>
</dbReference>
<evidence type="ECO:0008006" key="4">
    <source>
        <dbReference type="Google" id="ProtNLM"/>
    </source>
</evidence>
<protein>
    <recommendedName>
        <fullName evidence="4">Right handed beta helix region</fullName>
    </recommendedName>
</protein>
<keyword evidence="3" id="KW-1185">Reference proteome</keyword>
<keyword evidence="1" id="KW-0732">Signal</keyword>
<feature type="signal peptide" evidence="1">
    <location>
        <begin position="1"/>
        <end position="20"/>
    </location>
</feature>
<dbReference type="InterPro" id="IPR011050">
    <property type="entry name" value="Pectin_lyase_fold/virulence"/>
</dbReference>
<sequence>MRLRSALPLLLLLAAPGAWSATHQVGPTRPHATLDALFAAVDLAGGDVVEVDGGVTYAGGVIVPPADGGSPGNPVVIRGLRASGLRPVLSGGTNTIEFRRADHVVFEGFEVTGGSSRCVFVVAHEITLRDLLIHDCPSHGVLSADSHSGTLTLEFSEIHSAGSGTTRHALYIQSDEMTHPGSVFRMRCNYVHSGTGGNLLKSRHERSEIHYNWFEGAAYHELELIGPDAVTQLPGWTPGLVREDQDVVGNVIVHSNPGFGAVIRVGGDGSGESRGRVRFANNTIAVTSGRDATVFRIFDGIQAVEAHNNVLAAPSGGTLRVERTVEAQWTNGRQVGGSNNWVQSDATYLPPEWIGTLLGTSAGFVNAGGLNFIPTAGSPLLDAANPAPQPIPGYAVPDTLFPPTLQPQRGPDCTPRLASGTLDIGALERDANALFVDGFEG</sequence>